<evidence type="ECO:0000259" key="12">
    <source>
        <dbReference type="Pfam" id="PF03372"/>
    </source>
</evidence>
<feature type="binding site" evidence="10">
    <location>
        <position position="38"/>
    </location>
    <ligand>
        <name>Mg(2+)</name>
        <dbReference type="ChEBI" id="CHEBI:18420"/>
        <label>1</label>
    </ligand>
</feature>
<keyword evidence="7 10" id="KW-0460">Magnesium</keyword>
<dbReference type="AlphaFoldDB" id="A0A8C5N388"/>
<feature type="binding site" evidence="10">
    <location>
        <position position="232"/>
    </location>
    <ligand>
        <name>Mg(2+)</name>
        <dbReference type="ChEBI" id="CHEBI:18420"/>
        <label>1</label>
    </ligand>
</feature>
<dbReference type="InterPro" id="IPR036691">
    <property type="entry name" value="Endo/exonu/phosph_ase_sf"/>
</dbReference>
<dbReference type="GO" id="GO:0006284">
    <property type="term" value="P:base-excision repair"/>
    <property type="evidence" value="ECO:0007669"/>
    <property type="project" value="TreeGrafter"/>
</dbReference>
<dbReference type="Ensembl" id="ENSLLET00000023256.1">
    <property type="protein sequence ID" value="ENSLLEP00000022390.1"/>
    <property type="gene ID" value="ENSLLEG00000014213.1"/>
</dbReference>
<dbReference type="InterPro" id="IPR004808">
    <property type="entry name" value="AP_endonuc_1"/>
</dbReference>
<feature type="domain" description="Endonuclease/exonuclease/phosphatase" evidence="12">
    <location>
        <begin position="7"/>
        <end position="232"/>
    </location>
</feature>
<feature type="site" description="Interaction with DNA substrate" evidence="11">
    <location>
        <position position="232"/>
    </location>
</feature>
<evidence type="ECO:0000256" key="2">
    <source>
        <dbReference type="ARBA" id="ARBA00007092"/>
    </source>
</evidence>
<accession>A0A8C5N388</accession>
<proteinExistence type="inferred from homology"/>
<dbReference type="EC" id="3.1.11.2" evidence="3"/>
<evidence type="ECO:0000256" key="10">
    <source>
        <dbReference type="PIRSR" id="PIRSR604808-2"/>
    </source>
</evidence>
<keyword evidence="4 10" id="KW-0479">Metal-binding</keyword>
<comment type="catalytic activity">
    <reaction evidence="1">
        <text>Exonucleolytic cleavage in the 3'- to 5'-direction to yield nucleoside 5'-phosphates.</text>
        <dbReference type="EC" id="3.1.11.2"/>
    </reaction>
</comment>
<dbReference type="PANTHER" id="PTHR22748">
    <property type="entry name" value="AP ENDONUCLEASE"/>
    <property type="match status" value="1"/>
</dbReference>
<dbReference type="GO" id="GO:0046872">
    <property type="term" value="F:metal ion binding"/>
    <property type="evidence" value="ECO:0007669"/>
    <property type="project" value="UniProtKB-KW"/>
</dbReference>
<dbReference type="GO" id="GO:0008311">
    <property type="term" value="F:double-stranded DNA 3'-5' DNA exonuclease activity"/>
    <property type="evidence" value="ECO:0007669"/>
    <property type="project" value="UniProtKB-EC"/>
</dbReference>
<name>A0A8C5N388_9ANUR</name>
<evidence type="ECO:0000256" key="8">
    <source>
        <dbReference type="ARBA" id="ARBA00023204"/>
    </source>
</evidence>
<evidence type="ECO:0000256" key="1">
    <source>
        <dbReference type="ARBA" id="ARBA00000493"/>
    </source>
</evidence>
<feature type="active site" description="Proton acceptor" evidence="9">
    <location>
        <position position="232"/>
    </location>
</feature>
<feature type="active site" evidence="9">
    <location>
        <position position="110"/>
    </location>
</feature>
<evidence type="ECO:0000256" key="4">
    <source>
        <dbReference type="ARBA" id="ARBA00022723"/>
    </source>
</evidence>
<feature type="binding site" evidence="10">
    <location>
        <position position="142"/>
    </location>
    <ligand>
        <name>Mg(2+)</name>
        <dbReference type="ChEBI" id="CHEBI:18420"/>
        <label>1</label>
    </ligand>
</feature>
<organism evidence="13 14">
    <name type="scientific">Leptobrachium leishanense</name>
    <name type="common">Leishan spiny toad</name>
    <dbReference type="NCBI Taxonomy" id="445787"/>
    <lineage>
        <taxon>Eukaryota</taxon>
        <taxon>Metazoa</taxon>
        <taxon>Chordata</taxon>
        <taxon>Craniata</taxon>
        <taxon>Vertebrata</taxon>
        <taxon>Euteleostomi</taxon>
        <taxon>Amphibia</taxon>
        <taxon>Batrachia</taxon>
        <taxon>Anura</taxon>
        <taxon>Pelobatoidea</taxon>
        <taxon>Megophryidae</taxon>
        <taxon>Leptobrachium</taxon>
    </lineage>
</organism>
<dbReference type="Pfam" id="PF03372">
    <property type="entry name" value="Exo_endo_phos"/>
    <property type="match status" value="1"/>
</dbReference>
<dbReference type="SUPFAM" id="SSF56219">
    <property type="entry name" value="DNase I-like"/>
    <property type="match status" value="1"/>
</dbReference>
<feature type="active site" description="Proton donor/acceptor" evidence="9">
    <location>
        <position position="140"/>
    </location>
</feature>
<evidence type="ECO:0000256" key="7">
    <source>
        <dbReference type="ARBA" id="ARBA00022842"/>
    </source>
</evidence>
<dbReference type="GO" id="GO:0005634">
    <property type="term" value="C:nucleus"/>
    <property type="evidence" value="ECO:0007669"/>
    <property type="project" value="TreeGrafter"/>
</dbReference>
<protein>
    <recommendedName>
        <fullName evidence="3">exodeoxyribonuclease III</fullName>
        <ecNumber evidence="3">3.1.11.2</ecNumber>
    </recommendedName>
</protein>
<dbReference type="PANTHER" id="PTHR22748:SF26">
    <property type="entry name" value="ENDONUCLEASE_EXONUCLEASE_PHOSPHATASE DOMAIN-CONTAINING PROTEIN"/>
    <property type="match status" value="1"/>
</dbReference>
<comment type="similarity">
    <text evidence="2">Belongs to the DNA repair enzymes AP/ExoA family.</text>
</comment>
<evidence type="ECO:0000256" key="6">
    <source>
        <dbReference type="ARBA" id="ARBA00022801"/>
    </source>
</evidence>
<evidence type="ECO:0000256" key="5">
    <source>
        <dbReference type="ARBA" id="ARBA00022763"/>
    </source>
</evidence>
<dbReference type="Gene3D" id="3.60.10.10">
    <property type="entry name" value="Endonuclease/exonuclease/phosphatase"/>
    <property type="match status" value="1"/>
</dbReference>
<keyword evidence="8" id="KW-0234">DNA repair</keyword>
<keyword evidence="14" id="KW-1185">Reference proteome</keyword>
<reference evidence="13" key="1">
    <citation type="submission" date="2025-08" db="UniProtKB">
        <authorList>
            <consortium name="Ensembl"/>
        </authorList>
    </citation>
    <scope>IDENTIFICATION</scope>
</reference>
<evidence type="ECO:0000256" key="11">
    <source>
        <dbReference type="PIRSR" id="PIRSR604808-3"/>
    </source>
</evidence>
<dbReference type="CDD" id="cd09076">
    <property type="entry name" value="L1-EN"/>
    <property type="match status" value="1"/>
</dbReference>
<evidence type="ECO:0000313" key="14">
    <source>
        <dbReference type="Proteomes" id="UP000694569"/>
    </source>
</evidence>
<feature type="binding site" evidence="10">
    <location>
        <position position="140"/>
    </location>
    <ligand>
        <name>Mg(2+)</name>
        <dbReference type="ChEBI" id="CHEBI:18420"/>
        <label>1</label>
    </ligand>
</feature>
<dbReference type="GeneTree" id="ENSGT01010000228674"/>
<evidence type="ECO:0000256" key="3">
    <source>
        <dbReference type="ARBA" id="ARBA00012115"/>
    </source>
</evidence>
<evidence type="ECO:0000256" key="9">
    <source>
        <dbReference type="PIRSR" id="PIRSR604808-1"/>
    </source>
</evidence>
<feature type="binding site" evidence="10">
    <location>
        <position position="9"/>
    </location>
    <ligand>
        <name>Mg(2+)</name>
        <dbReference type="ChEBI" id="CHEBI:18420"/>
        <label>1</label>
    </ligand>
</feature>
<dbReference type="OrthoDB" id="8961218at2759"/>
<feature type="site" description="Transition state stabilizer" evidence="11">
    <location>
        <position position="142"/>
    </location>
</feature>
<reference evidence="13" key="2">
    <citation type="submission" date="2025-09" db="UniProtKB">
        <authorList>
            <consortium name="Ensembl"/>
        </authorList>
    </citation>
    <scope>IDENTIFICATION</scope>
</reference>
<keyword evidence="5" id="KW-0227">DNA damage</keyword>
<keyword evidence="6" id="KW-0378">Hydrolase</keyword>
<feature type="binding site" evidence="10">
    <location>
        <position position="231"/>
    </location>
    <ligand>
        <name>Mg(2+)</name>
        <dbReference type="ChEBI" id="CHEBI:18420"/>
        <label>1</label>
    </ligand>
</feature>
<keyword evidence="10" id="KW-0464">Manganese</keyword>
<evidence type="ECO:0000313" key="13">
    <source>
        <dbReference type="Ensembl" id="ENSLLEP00000022390.1"/>
    </source>
</evidence>
<dbReference type="InterPro" id="IPR005135">
    <property type="entry name" value="Endo/exonuclease/phosphatase"/>
</dbReference>
<feature type="site" description="Important for catalytic activity" evidence="11">
    <location>
        <position position="207"/>
    </location>
</feature>
<dbReference type="GO" id="GO:0003906">
    <property type="term" value="F:DNA-(apurinic or apyrimidinic site) endonuclease activity"/>
    <property type="evidence" value="ECO:0007669"/>
    <property type="project" value="TreeGrafter"/>
</dbReference>
<dbReference type="GO" id="GO:0008081">
    <property type="term" value="F:phosphoric diester hydrolase activity"/>
    <property type="evidence" value="ECO:0007669"/>
    <property type="project" value="TreeGrafter"/>
</dbReference>
<sequence>MTLKLTSLNVKGLNSPNKRQLLLRTLKSDRVNIAFIQETHLVKHAKAVLTDHVFTREFSSRALSKRNGVSILIRKSCPFQGVLYKYEVDGRYVLLSGSLYSKTYHFLNVYAPNASATDFWSSICAVLDTLPHGTIVLGGDMNATPCPAVDISDRPVLSELPSVSMQDKTFARFLQRMGLIDVWHVTNPSVRDYTFYSAPHGSHSRIDLFLLNGTTMSHVIRAEINSISWSDHADIALYLHTPRVAAPWSWR</sequence>
<comment type="cofactor">
    <cofactor evidence="10">
        <name>Mg(2+)</name>
        <dbReference type="ChEBI" id="CHEBI:18420"/>
    </cofactor>
    <cofactor evidence="10">
        <name>Mn(2+)</name>
        <dbReference type="ChEBI" id="CHEBI:29035"/>
    </cofactor>
    <text evidence="10">Probably binds two magnesium or manganese ions per subunit.</text>
</comment>
<dbReference type="Proteomes" id="UP000694569">
    <property type="component" value="Unplaced"/>
</dbReference>